<name>U5W3F2_9ACTN</name>
<dbReference type="EMBL" id="CP006272">
    <property type="protein sequence ID" value="AGZ42466.1"/>
    <property type="molecule type" value="Genomic_DNA"/>
</dbReference>
<protein>
    <submittedName>
        <fullName evidence="1">Uncharacterized protein</fullName>
    </submittedName>
</protein>
<sequence>MSSALQRLLAVRDFGDAGSSPAVLRRLSLLLGLHTADLFVIAGRPLPADLAPARGSVSRNVGKLVFRASDLLPEHRREVHDFIRSLPVHQPDPEPETGDEVPAGPGPLLVRLLANRNIHPWNAKLLAVVADGPYVSDSTIVLLGQGRVEVTPRYVSAFACLLGIRPEDLAAMTGVEPEPRVRPYPHGAELAALSWDARRLTEDQLLETGHLIEALRRSDPRLFCKQCDRYHVASVHQQTEDTDAGILAAFEQRLDAVLARESPEWTPPQLPAGTDAESVLHHRLDQKRTRAGTHLGLDDLGVIVHDSNASAVRQLVVPLLEAGHGDALRAYLLAVIRTGTSQQQIRAVSAWLWTRPDQPQKAAFQDTCLTAFVAGDDPLVRKVLSRRISLDPSDHAADLHDTVLRARAIAESAPGAYGHLLSPG</sequence>
<dbReference type="HOGENOM" id="CLU_646607_0_0_11"/>
<keyword evidence="2" id="KW-1185">Reference proteome</keyword>
<dbReference type="RefSeq" id="WP_023362838.1">
    <property type="nucleotide sequence ID" value="NC_022657.1"/>
</dbReference>
<dbReference type="eggNOG" id="ENOG5034BG1">
    <property type="taxonomic scope" value="Bacteria"/>
</dbReference>
<proteinExistence type="predicted"/>
<organism evidence="1 2">
    <name type="scientific">Actinoplanes friuliensis DSM 7358</name>
    <dbReference type="NCBI Taxonomy" id="1246995"/>
    <lineage>
        <taxon>Bacteria</taxon>
        <taxon>Bacillati</taxon>
        <taxon>Actinomycetota</taxon>
        <taxon>Actinomycetes</taxon>
        <taxon>Micromonosporales</taxon>
        <taxon>Micromonosporaceae</taxon>
        <taxon>Actinoplanes</taxon>
    </lineage>
</organism>
<dbReference type="OrthoDB" id="3397450at2"/>
<dbReference type="Proteomes" id="UP000017746">
    <property type="component" value="Chromosome"/>
</dbReference>
<dbReference type="AlphaFoldDB" id="U5W3F2"/>
<dbReference type="KEGG" id="afs:AFR_20970"/>
<dbReference type="PATRIC" id="fig|1246995.3.peg.4251"/>
<evidence type="ECO:0000313" key="1">
    <source>
        <dbReference type="EMBL" id="AGZ42466.1"/>
    </source>
</evidence>
<evidence type="ECO:0000313" key="2">
    <source>
        <dbReference type="Proteomes" id="UP000017746"/>
    </source>
</evidence>
<dbReference type="STRING" id="1246995.AFR_20970"/>
<gene>
    <name evidence="1" type="ORF">AFR_20970</name>
</gene>
<reference evidence="1 2" key="1">
    <citation type="journal article" date="2014" name="J. Biotechnol.">
        <title>Complete genome sequence of the actinobacterium Actinoplanes friuliensis HAG 010964, producer of the lipopeptide antibiotic friulimycin.</title>
        <authorList>
            <person name="Ruckert C."/>
            <person name="Szczepanowski R."/>
            <person name="Albersmeier A."/>
            <person name="Goesmann A."/>
            <person name="Fischer N."/>
            <person name="Steinkamper A."/>
            <person name="Puhler A."/>
            <person name="Biener R."/>
            <person name="Schwartz D."/>
            <person name="Kalinowski J."/>
        </authorList>
    </citation>
    <scope>NUCLEOTIDE SEQUENCE [LARGE SCALE GENOMIC DNA]</scope>
    <source>
        <strain evidence="1 2">DSM 7358</strain>
    </source>
</reference>
<accession>U5W3F2</accession>